<dbReference type="Pfam" id="PF05997">
    <property type="entry name" value="Nop52"/>
    <property type="match status" value="1"/>
</dbReference>
<dbReference type="PANTHER" id="PTHR13026">
    <property type="entry name" value="NNP-1 PROTEIN NOVEL NUCLEAR PROTEIN 1 NOP52"/>
    <property type="match status" value="1"/>
</dbReference>
<feature type="compositionally biased region" description="Basic residues" evidence="5">
    <location>
        <begin position="384"/>
        <end position="394"/>
    </location>
</feature>
<evidence type="ECO:0000256" key="2">
    <source>
        <dbReference type="ARBA" id="ARBA00006374"/>
    </source>
</evidence>
<feature type="region of interest" description="Disordered" evidence="5">
    <location>
        <begin position="219"/>
        <end position="258"/>
    </location>
</feature>
<evidence type="ECO:0000313" key="6">
    <source>
        <dbReference type="EMBL" id="KAK9842607.1"/>
    </source>
</evidence>
<evidence type="ECO:0000256" key="4">
    <source>
        <dbReference type="ARBA" id="ARBA00023242"/>
    </source>
</evidence>
<feature type="compositionally biased region" description="Polar residues" evidence="5">
    <location>
        <begin position="236"/>
        <end position="250"/>
    </location>
</feature>
<keyword evidence="3" id="KW-0698">rRNA processing</keyword>
<gene>
    <name evidence="6" type="ORF">WJX84_007015</name>
</gene>
<keyword evidence="7" id="KW-1185">Reference proteome</keyword>
<reference evidence="6 7" key="1">
    <citation type="journal article" date="2024" name="Nat. Commun.">
        <title>Phylogenomics reveals the evolutionary origins of lichenization in chlorophyte algae.</title>
        <authorList>
            <person name="Puginier C."/>
            <person name="Libourel C."/>
            <person name="Otte J."/>
            <person name="Skaloud P."/>
            <person name="Haon M."/>
            <person name="Grisel S."/>
            <person name="Petersen M."/>
            <person name="Berrin J.G."/>
            <person name="Delaux P.M."/>
            <person name="Dal Grande F."/>
            <person name="Keller J."/>
        </authorList>
    </citation>
    <scope>NUCLEOTIDE SEQUENCE [LARGE SCALE GENOMIC DNA]</scope>
    <source>
        <strain evidence="6 7">SAG 2523</strain>
    </source>
</reference>
<dbReference type="GO" id="GO:0006364">
    <property type="term" value="P:rRNA processing"/>
    <property type="evidence" value="ECO:0007669"/>
    <property type="project" value="UniProtKB-KW"/>
</dbReference>
<evidence type="ECO:0000313" key="7">
    <source>
        <dbReference type="Proteomes" id="UP001485043"/>
    </source>
</evidence>
<proteinExistence type="inferred from homology"/>
<dbReference type="AlphaFoldDB" id="A0AAW1S9B7"/>
<feature type="region of interest" description="Disordered" evidence="5">
    <location>
        <begin position="294"/>
        <end position="314"/>
    </location>
</feature>
<comment type="similarity">
    <text evidence="2">Belongs to the RRP1 family.</text>
</comment>
<dbReference type="Proteomes" id="UP001485043">
    <property type="component" value="Unassembled WGS sequence"/>
</dbReference>
<sequence>MTKIWKGLFYCFWHSDKQPVQKHLAERLAEIISSLQPEVAVMYFRVFLKTMQREWFGIDRLRLDKFMLLIRCFLSQAALCLCTLHWEVSAVEAQAACISEEVLGRGGSATNLAAGLGYHLADVFIAETGTASFLPRLQDGVFGKLLQSVRAGDAWVQHLDVPALGAHLFGTGAQPGIKARNRAALYDISNQFKNASSKRQRISLPPNEAIKAAVSAIMGGKKKKKQKQHQGAVPNGTASCVQGASDSSPASVGAERLQRAASLEQEAAMATPGSDAEAVQEASAAGTALPGALHSLGHVPASPPASQQLPAANCPDSALRKKLRFSLQRNLYHASKGPVPPPEVRTPPNLQPKGPAIKKSATVGIASRKKSRLGKSAPATTAKKGPRQRKQLWT</sequence>
<evidence type="ECO:0000256" key="5">
    <source>
        <dbReference type="SAM" id="MobiDB-lite"/>
    </source>
</evidence>
<comment type="caution">
    <text evidence="6">The sequence shown here is derived from an EMBL/GenBank/DDBJ whole genome shotgun (WGS) entry which is preliminary data.</text>
</comment>
<name>A0AAW1S9B7_9CHLO</name>
<dbReference type="InterPro" id="IPR010301">
    <property type="entry name" value="RRP1"/>
</dbReference>
<dbReference type="PANTHER" id="PTHR13026:SF0">
    <property type="entry name" value="RIBOSOMAL RNA PROCESSING 1B"/>
    <property type="match status" value="1"/>
</dbReference>
<comment type="subcellular location">
    <subcellularLocation>
        <location evidence="1">Nucleus</location>
    </subcellularLocation>
</comment>
<protein>
    <submittedName>
        <fullName evidence="6">Uncharacterized protein</fullName>
    </submittedName>
</protein>
<keyword evidence="4" id="KW-0539">Nucleus</keyword>
<evidence type="ECO:0000256" key="1">
    <source>
        <dbReference type="ARBA" id="ARBA00004123"/>
    </source>
</evidence>
<accession>A0AAW1S9B7</accession>
<feature type="region of interest" description="Disordered" evidence="5">
    <location>
        <begin position="332"/>
        <end position="394"/>
    </location>
</feature>
<dbReference type="EMBL" id="JALJOV010001705">
    <property type="protein sequence ID" value="KAK9842607.1"/>
    <property type="molecule type" value="Genomic_DNA"/>
</dbReference>
<dbReference type="GO" id="GO:0005634">
    <property type="term" value="C:nucleus"/>
    <property type="evidence" value="ECO:0007669"/>
    <property type="project" value="UniProtKB-SubCell"/>
</dbReference>
<dbReference type="GO" id="GO:0030688">
    <property type="term" value="C:preribosome, small subunit precursor"/>
    <property type="evidence" value="ECO:0007669"/>
    <property type="project" value="InterPro"/>
</dbReference>
<organism evidence="6 7">
    <name type="scientific">Apatococcus fuscideae</name>
    <dbReference type="NCBI Taxonomy" id="2026836"/>
    <lineage>
        <taxon>Eukaryota</taxon>
        <taxon>Viridiplantae</taxon>
        <taxon>Chlorophyta</taxon>
        <taxon>core chlorophytes</taxon>
        <taxon>Trebouxiophyceae</taxon>
        <taxon>Chlorellales</taxon>
        <taxon>Chlorellaceae</taxon>
        <taxon>Apatococcus</taxon>
    </lineage>
</organism>
<evidence type="ECO:0000256" key="3">
    <source>
        <dbReference type="ARBA" id="ARBA00022552"/>
    </source>
</evidence>